<comment type="caution">
    <text evidence="1">The sequence shown here is derived from an EMBL/GenBank/DDBJ whole genome shotgun (WGS) entry which is preliminary data.</text>
</comment>
<dbReference type="EMBL" id="JACHIR010000001">
    <property type="protein sequence ID" value="MBB5889537.1"/>
    <property type="molecule type" value="Genomic_DNA"/>
</dbReference>
<sequence length="106" mass="11648">MPQAVLRIADRRGRFASSGRCSGIATACGGSGLLDYEATRRRIYLPAYRWVLDNRVQDVLAELRELGAERPLVLVDYTTNGDVANLATPLSHAALVARYLTGRWDG</sequence>
<protein>
    <submittedName>
        <fullName evidence="1">Uncharacterized protein</fullName>
    </submittedName>
</protein>
<dbReference type="RefSeq" id="WP_184858463.1">
    <property type="nucleotide sequence ID" value="NZ_BAAAWY010000002.1"/>
</dbReference>
<proteinExistence type="predicted"/>
<dbReference type="Pfam" id="PF22075">
    <property type="entry name" value="DUF6939"/>
    <property type="match status" value="1"/>
</dbReference>
<evidence type="ECO:0000313" key="2">
    <source>
        <dbReference type="Proteomes" id="UP000585638"/>
    </source>
</evidence>
<dbReference type="Proteomes" id="UP000585638">
    <property type="component" value="Unassembled WGS sequence"/>
</dbReference>
<organism evidence="1 2">
    <name type="scientific">Kutzneria kofuensis</name>
    <dbReference type="NCBI Taxonomy" id="103725"/>
    <lineage>
        <taxon>Bacteria</taxon>
        <taxon>Bacillati</taxon>
        <taxon>Actinomycetota</taxon>
        <taxon>Actinomycetes</taxon>
        <taxon>Pseudonocardiales</taxon>
        <taxon>Pseudonocardiaceae</taxon>
        <taxon>Kutzneria</taxon>
    </lineage>
</organism>
<name>A0A7W9NDS1_9PSEU</name>
<accession>A0A7W9NDS1</accession>
<gene>
    <name evidence="1" type="ORF">BJ998_000733</name>
</gene>
<dbReference type="AlphaFoldDB" id="A0A7W9NDS1"/>
<reference evidence="1 2" key="1">
    <citation type="submission" date="2020-08" db="EMBL/GenBank/DDBJ databases">
        <title>Sequencing the genomes of 1000 actinobacteria strains.</title>
        <authorList>
            <person name="Klenk H.-P."/>
        </authorList>
    </citation>
    <scope>NUCLEOTIDE SEQUENCE [LARGE SCALE GENOMIC DNA]</scope>
    <source>
        <strain evidence="1 2">DSM 43851</strain>
    </source>
</reference>
<keyword evidence="2" id="KW-1185">Reference proteome</keyword>
<dbReference type="InterPro" id="IPR054219">
    <property type="entry name" value="DUF6939"/>
</dbReference>
<evidence type="ECO:0000313" key="1">
    <source>
        <dbReference type="EMBL" id="MBB5889537.1"/>
    </source>
</evidence>